<evidence type="ECO:0000313" key="1">
    <source>
        <dbReference type="EMBL" id="TDP38130.1"/>
    </source>
</evidence>
<proteinExistence type="predicted"/>
<dbReference type="EMBL" id="SNXK01000004">
    <property type="protein sequence ID" value="TDP38130.1"/>
    <property type="molecule type" value="Genomic_DNA"/>
</dbReference>
<accession>A0A4R6PK73</accession>
<reference evidence="1 2" key="1">
    <citation type="submission" date="2019-03" db="EMBL/GenBank/DDBJ databases">
        <title>Genomic Encyclopedia of Type Strains, Phase IV (KMG-IV): sequencing the most valuable type-strain genomes for metagenomic binning, comparative biology and taxonomic classification.</title>
        <authorList>
            <person name="Goeker M."/>
        </authorList>
    </citation>
    <scope>NUCLEOTIDE SEQUENCE [LARGE SCALE GENOMIC DNA]</scope>
    <source>
        <strain evidence="1 2">DSM 44496</strain>
    </source>
</reference>
<dbReference type="AlphaFoldDB" id="A0A4R6PK73"/>
<protein>
    <submittedName>
        <fullName evidence="1">Uncharacterized protein</fullName>
    </submittedName>
</protein>
<dbReference type="Proteomes" id="UP000295087">
    <property type="component" value="Unassembled WGS sequence"/>
</dbReference>
<gene>
    <name evidence="1" type="ORF">DFR75_104484</name>
</gene>
<keyword evidence="2" id="KW-1185">Reference proteome</keyword>
<comment type="caution">
    <text evidence="1">The sequence shown here is derived from an EMBL/GenBank/DDBJ whole genome shotgun (WGS) entry which is preliminary data.</text>
</comment>
<evidence type="ECO:0000313" key="2">
    <source>
        <dbReference type="Proteomes" id="UP000295087"/>
    </source>
</evidence>
<organism evidence="1 2">
    <name type="scientific">Nocardia ignorata</name>
    <dbReference type="NCBI Taxonomy" id="145285"/>
    <lineage>
        <taxon>Bacteria</taxon>
        <taxon>Bacillati</taxon>
        <taxon>Actinomycetota</taxon>
        <taxon>Actinomycetes</taxon>
        <taxon>Mycobacteriales</taxon>
        <taxon>Nocardiaceae</taxon>
        <taxon>Nocardia</taxon>
    </lineage>
</organism>
<name>A0A4R6PK73_NOCIG</name>
<sequence>MSRLPLVIRKPVEAQPGCAVVAMTDDPTALRRRCSSAVNSRTAVDAAPDYRARIRSLARAYLDS</sequence>